<comment type="similarity">
    <text evidence="1">Belongs to the UFD1 family.</text>
</comment>
<dbReference type="InterPro" id="IPR004854">
    <property type="entry name" value="Ufd1-like"/>
</dbReference>
<organism evidence="6 7">
    <name type="scientific">Pyronema omphalodes (strain CBS 100304)</name>
    <name type="common">Pyronema confluens</name>
    <dbReference type="NCBI Taxonomy" id="1076935"/>
    <lineage>
        <taxon>Eukaryota</taxon>
        <taxon>Fungi</taxon>
        <taxon>Dikarya</taxon>
        <taxon>Ascomycota</taxon>
        <taxon>Pezizomycotina</taxon>
        <taxon>Pezizomycetes</taxon>
        <taxon>Pezizales</taxon>
        <taxon>Pyronemataceae</taxon>
        <taxon>Pyronema</taxon>
    </lineage>
</organism>
<dbReference type="InterPro" id="IPR042299">
    <property type="entry name" value="Ufd1-like_Nn"/>
</dbReference>
<dbReference type="Proteomes" id="UP000018144">
    <property type="component" value="Unassembled WGS sequence"/>
</dbReference>
<evidence type="ECO:0000259" key="5">
    <source>
        <dbReference type="Pfam" id="PF24842"/>
    </source>
</evidence>
<feature type="compositionally biased region" description="Basic and acidic residues" evidence="3">
    <location>
        <begin position="357"/>
        <end position="375"/>
    </location>
</feature>
<dbReference type="InterPro" id="IPR055417">
    <property type="entry name" value="UFD1_N1"/>
</dbReference>
<keyword evidence="2" id="KW-0833">Ubl conjugation pathway</keyword>
<reference evidence="6 7" key="1">
    <citation type="journal article" date="2013" name="PLoS Genet.">
        <title>The genome and development-dependent transcriptomes of Pyronema confluens: a window into fungal evolution.</title>
        <authorList>
            <person name="Traeger S."/>
            <person name="Altegoer F."/>
            <person name="Freitag M."/>
            <person name="Gabaldon T."/>
            <person name="Kempken F."/>
            <person name="Kumar A."/>
            <person name="Marcet-Houben M."/>
            <person name="Poggeler S."/>
            <person name="Stajich J.E."/>
            <person name="Nowrousian M."/>
        </authorList>
    </citation>
    <scope>NUCLEOTIDE SEQUENCE [LARGE SCALE GENOMIC DNA]</scope>
    <source>
        <strain evidence="7">CBS 100304</strain>
        <tissue evidence="6">Vegetative mycelium</tissue>
    </source>
</reference>
<dbReference type="GO" id="GO:0036503">
    <property type="term" value="P:ERAD pathway"/>
    <property type="evidence" value="ECO:0007669"/>
    <property type="project" value="TreeGrafter"/>
</dbReference>
<dbReference type="PANTHER" id="PTHR12555:SF13">
    <property type="entry name" value="UBIQUITIN RECOGNITION FACTOR IN ER-ASSOCIATED DEGRADATION PROTEIN 1"/>
    <property type="match status" value="1"/>
</dbReference>
<dbReference type="EMBL" id="HF935890">
    <property type="protein sequence ID" value="CCX32601.1"/>
    <property type="molecule type" value="Genomic_DNA"/>
</dbReference>
<dbReference type="GO" id="GO:0006511">
    <property type="term" value="P:ubiquitin-dependent protein catabolic process"/>
    <property type="evidence" value="ECO:0007669"/>
    <property type="project" value="InterPro"/>
</dbReference>
<feature type="domain" description="Ubiquitin fusion degradation protein UFD1 N-terminal subdomain 1" evidence="4">
    <location>
        <begin position="16"/>
        <end position="122"/>
    </location>
</feature>
<evidence type="ECO:0000256" key="1">
    <source>
        <dbReference type="ARBA" id="ARBA00006043"/>
    </source>
</evidence>
<feature type="domain" description="Ubiquitin fusion degradation protein UFD1 N-terminal subdomain 2" evidence="5">
    <location>
        <begin position="124"/>
        <end position="207"/>
    </location>
</feature>
<feature type="region of interest" description="Disordered" evidence="3">
    <location>
        <begin position="259"/>
        <end position="309"/>
    </location>
</feature>
<dbReference type="OMA" id="VCMIETD"/>
<dbReference type="AlphaFoldDB" id="U4LVJ6"/>
<protein>
    <submittedName>
        <fullName evidence="6">Similar to Ubiquitin fusion degradation protein 1 acc. no. P53044</fullName>
    </submittedName>
</protein>
<dbReference type="Pfam" id="PF24842">
    <property type="entry name" value="UFD1_N2"/>
    <property type="match status" value="1"/>
</dbReference>
<dbReference type="GO" id="GO:0031593">
    <property type="term" value="F:polyubiquitin modification-dependent protein binding"/>
    <property type="evidence" value="ECO:0007669"/>
    <property type="project" value="TreeGrafter"/>
</dbReference>
<dbReference type="PANTHER" id="PTHR12555">
    <property type="entry name" value="UBIQUITIN FUSION DEGRADATON PROTEIN 1"/>
    <property type="match status" value="1"/>
</dbReference>
<proteinExistence type="inferred from homology"/>
<evidence type="ECO:0000256" key="2">
    <source>
        <dbReference type="ARBA" id="ARBA00022786"/>
    </source>
</evidence>
<evidence type="ECO:0000259" key="4">
    <source>
        <dbReference type="Pfam" id="PF03152"/>
    </source>
</evidence>
<accession>U4LVJ6</accession>
<keyword evidence="7" id="KW-1185">Reference proteome</keyword>
<evidence type="ECO:0000256" key="3">
    <source>
        <dbReference type="SAM" id="MobiDB-lite"/>
    </source>
</evidence>
<dbReference type="Pfam" id="PF03152">
    <property type="entry name" value="UFD1_N1"/>
    <property type="match status" value="1"/>
</dbReference>
<dbReference type="Gene3D" id="2.40.40.50">
    <property type="entry name" value="Ubiquitin fusion degradation protein UFD1, N-terminal domain"/>
    <property type="match status" value="1"/>
</dbReference>
<feature type="compositionally biased region" description="Polar residues" evidence="3">
    <location>
        <begin position="262"/>
        <end position="292"/>
    </location>
</feature>
<dbReference type="STRING" id="1076935.U4LVJ6"/>
<dbReference type="GO" id="GO:0034098">
    <property type="term" value="C:VCP-NPL4-UFD1 AAA ATPase complex"/>
    <property type="evidence" value="ECO:0007669"/>
    <property type="project" value="TreeGrafter"/>
</dbReference>
<dbReference type="OrthoDB" id="422728at2759"/>
<evidence type="ECO:0000313" key="7">
    <source>
        <dbReference type="Proteomes" id="UP000018144"/>
    </source>
</evidence>
<dbReference type="InterPro" id="IPR055418">
    <property type="entry name" value="UFD1_N2"/>
</dbReference>
<dbReference type="eggNOG" id="KOG1816">
    <property type="taxonomic scope" value="Eukaryota"/>
</dbReference>
<sequence>MMPSYGARPTQRRRRFDEYFRCYPIKNLGRDASLNYGGKIMLPPSALEKLTRLHIAYPMVFELHAQVQKEVDGVVQQVKTKTHAGVLEFIAEEGRVYLPEWMMRTLGINEGHLLQLKSTDLPPGKFIKIQAQKMVFIERVSNPKVVLEKVLQNYTALTKNDIIQFLYNDEVFDLKIVEVKYVDPGYPEGIDAITCVEIDLEVDFETPLDYVEPTATSRSGQSRAGHVVGGGNITPLGAEGSMAKAIGYTSLTTAAAGPASAFTGSGNRLKNSRTGTPSTKPSTPVAGTSTNQPPQPTATAVKKSGPQPLRLPVGQLFFGYDIVPLKKEGEDKQEAKPSMFSSGGGQTLRSTAGKKRKGEDVKGKGRSKAEPIELD</sequence>
<name>U4LVJ6_PYROM</name>
<feature type="region of interest" description="Disordered" evidence="3">
    <location>
        <begin position="328"/>
        <end position="375"/>
    </location>
</feature>
<dbReference type="Gene3D" id="3.10.330.10">
    <property type="match status" value="1"/>
</dbReference>
<evidence type="ECO:0000313" key="6">
    <source>
        <dbReference type="EMBL" id="CCX32601.1"/>
    </source>
</evidence>
<gene>
    <name evidence="6" type="ORF">PCON_13441</name>
</gene>